<dbReference type="AlphaFoldDB" id="A0A5B6VWJ9"/>
<dbReference type="OrthoDB" id="1738613at2759"/>
<dbReference type="GO" id="GO:0003964">
    <property type="term" value="F:RNA-directed DNA polymerase activity"/>
    <property type="evidence" value="ECO:0007669"/>
    <property type="project" value="UniProtKB-KW"/>
</dbReference>
<dbReference type="SUPFAM" id="SSF53098">
    <property type="entry name" value="Ribonuclease H-like"/>
    <property type="match status" value="1"/>
</dbReference>
<dbReference type="CDD" id="cd09274">
    <property type="entry name" value="RNase_HI_RT_Ty3"/>
    <property type="match status" value="1"/>
</dbReference>
<evidence type="ECO:0000313" key="10">
    <source>
        <dbReference type="Proteomes" id="UP000325315"/>
    </source>
</evidence>
<name>A0A5B6VWJ9_9ROSI</name>
<dbReference type="PANTHER" id="PTHR46148">
    <property type="entry name" value="CHROMO DOMAIN-CONTAINING PROTEIN"/>
    <property type="match status" value="1"/>
</dbReference>
<evidence type="ECO:0000256" key="6">
    <source>
        <dbReference type="ARBA" id="ARBA00022918"/>
    </source>
</evidence>
<evidence type="ECO:0000256" key="3">
    <source>
        <dbReference type="ARBA" id="ARBA00022722"/>
    </source>
</evidence>
<evidence type="ECO:0000256" key="5">
    <source>
        <dbReference type="ARBA" id="ARBA00022801"/>
    </source>
</evidence>
<comment type="caution">
    <text evidence="9">The sequence shown here is derived from an EMBL/GenBank/DDBJ whole genome shotgun (WGS) entry which is preliminary data.</text>
</comment>
<dbReference type="InterPro" id="IPR043502">
    <property type="entry name" value="DNA/RNA_pol_sf"/>
</dbReference>
<dbReference type="PANTHER" id="PTHR46148:SF44">
    <property type="entry name" value="GAG-POL POLYPROTEIN"/>
    <property type="match status" value="1"/>
</dbReference>
<proteinExistence type="predicted"/>
<evidence type="ECO:0000256" key="1">
    <source>
        <dbReference type="ARBA" id="ARBA00022679"/>
    </source>
</evidence>
<evidence type="ECO:0000256" key="2">
    <source>
        <dbReference type="ARBA" id="ARBA00022695"/>
    </source>
</evidence>
<organism evidence="9 10">
    <name type="scientific">Gossypium australe</name>
    <dbReference type="NCBI Taxonomy" id="47621"/>
    <lineage>
        <taxon>Eukaryota</taxon>
        <taxon>Viridiplantae</taxon>
        <taxon>Streptophyta</taxon>
        <taxon>Embryophyta</taxon>
        <taxon>Tracheophyta</taxon>
        <taxon>Spermatophyta</taxon>
        <taxon>Magnoliopsida</taxon>
        <taxon>eudicotyledons</taxon>
        <taxon>Gunneridae</taxon>
        <taxon>Pentapetalae</taxon>
        <taxon>rosids</taxon>
        <taxon>malvids</taxon>
        <taxon>Malvales</taxon>
        <taxon>Malvaceae</taxon>
        <taxon>Malvoideae</taxon>
        <taxon>Gossypium</taxon>
    </lineage>
</organism>
<keyword evidence="1" id="KW-0808">Transferase</keyword>
<dbReference type="Gene3D" id="3.30.420.10">
    <property type="entry name" value="Ribonuclease H-like superfamily/Ribonuclease H"/>
    <property type="match status" value="1"/>
</dbReference>
<reference evidence="10" key="1">
    <citation type="journal article" date="2019" name="Plant Biotechnol. J.">
        <title>Genome sequencing of the Australian wild diploid species Gossypium australe highlights disease resistance and delayed gland morphogenesis.</title>
        <authorList>
            <person name="Cai Y."/>
            <person name="Cai X."/>
            <person name="Wang Q."/>
            <person name="Wang P."/>
            <person name="Zhang Y."/>
            <person name="Cai C."/>
            <person name="Xu Y."/>
            <person name="Wang K."/>
            <person name="Zhou Z."/>
            <person name="Wang C."/>
            <person name="Geng S."/>
            <person name="Li B."/>
            <person name="Dong Q."/>
            <person name="Hou Y."/>
            <person name="Wang H."/>
            <person name="Ai P."/>
            <person name="Liu Z."/>
            <person name="Yi F."/>
            <person name="Sun M."/>
            <person name="An G."/>
            <person name="Cheng J."/>
            <person name="Zhang Y."/>
            <person name="Shi Q."/>
            <person name="Xie Y."/>
            <person name="Shi X."/>
            <person name="Chang Y."/>
            <person name="Huang F."/>
            <person name="Chen Y."/>
            <person name="Hong S."/>
            <person name="Mi L."/>
            <person name="Sun Q."/>
            <person name="Zhang L."/>
            <person name="Zhou B."/>
            <person name="Peng R."/>
            <person name="Zhang X."/>
            <person name="Liu F."/>
        </authorList>
    </citation>
    <scope>NUCLEOTIDE SEQUENCE [LARGE SCALE GENOMIC DNA]</scope>
    <source>
        <strain evidence="10">cv. PA1801</strain>
    </source>
</reference>
<keyword evidence="4" id="KW-0255">Endonuclease</keyword>
<evidence type="ECO:0000259" key="8">
    <source>
        <dbReference type="Pfam" id="PF24626"/>
    </source>
</evidence>
<keyword evidence="6 9" id="KW-0695">RNA-directed DNA polymerase</keyword>
<dbReference type="EMBL" id="SMMG02000005">
    <property type="protein sequence ID" value="KAA3473600.1"/>
    <property type="molecule type" value="Genomic_DNA"/>
</dbReference>
<sequence>MNYPTHDLELANIVFALKIWRHHLYGEKCHIFTDHKCLKYIMTQKYLNLRQRRWLELLKDYELVIDYHPGKANVVADALSRKSLFALRAMNTQRIKAKPVFIQQICEAQKFDNELQAKRLQCELTSDSDFQIEFDDCLLFQGRVCIPRDPELIQKILNEAHSEFVSRCLFCQQVEAKHQNGNGIELQWISYRDYPSLKKKDDIWVVVDRLTKSAHFILVRTDYLPDKLAELYILEIVRLHDVPRSEVYIMILEEVARSFRYEFEGNWEKYLSLVEFAYNNNFQSSIKMAPYEAFERKIHGVDLIRETEEKVKIGDKVFLKVSPWKKVLRFDRKGKLSPRFIGPYKIIERIGPVAYRPALSSKLEKIHNVFHVSMLRRYRSDPSHVISPAEIEIQSDMTHNEEPIIILAREVKKLRNKHIALVKVLWQRHGVEEATWDPEEAMRKQYPNLFAGKIFEDGNP</sequence>
<dbReference type="GO" id="GO:0004519">
    <property type="term" value="F:endonuclease activity"/>
    <property type="evidence" value="ECO:0007669"/>
    <property type="project" value="UniProtKB-KW"/>
</dbReference>
<feature type="domain" description="Reverse transcriptase RNase H-like" evidence="7">
    <location>
        <begin position="2"/>
        <end position="61"/>
    </location>
</feature>
<keyword evidence="10" id="KW-1185">Reference proteome</keyword>
<dbReference type="GO" id="GO:0016787">
    <property type="term" value="F:hydrolase activity"/>
    <property type="evidence" value="ECO:0007669"/>
    <property type="project" value="UniProtKB-KW"/>
</dbReference>
<protein>
    <submittedName>
        <fullName evidence="9">Reverse transcriptase</fullName>
    </submittedName>
</protein>
<keyword evidence="5" id="KW-0378">Hydrolase</keyword>
<evidence type="ECO:0000313" key="9">
    <source>
        <dbReference type="EMBL" id="KAA3473600.1"/>
    </source>
</evidence>
<dbReference type="InterPro" id="IPR041373">
    <property type="entry name" value="RT_RNaseH"/>
</dbReference>
<dbReference type="InterPro" id="IPR056924">
    <property type="entry name" value="SH3_Tf2-1"/>
</dbReference>
<evidence type="ECO:0000259" key="7">
    <source>
        <dbReference type="Pfam" id="PF17917"/>
    </source>
</evidence>
<dbReference type="InterPro" id="IPR036397">
    <property type="entry name" value="RNaseH_sf"/>
</dbReference>
<dbReference type="SUPFAM" id="SSF56672">
    <property type="entry name" value="DNA/RNA polymerases"/>
    <property type="match status" value="1"/>
</dbReference>
<dbReference type="GO" id="GO:0003676">
    <property type="term" value="F:nucleic acid binding"/>
    <property type="evidence" value="ECO:0007669"/>
    <property type="project" value="InterPro"/>
</dbReference>
<keyword evidence="2" id="KW-0548">Nucleotidyltransferase</keyword>
<dbReference type="Proteomes" id="UP000325315">
    <property type="component" value="Unassembled WGS sequence"/>
</dbReference>
<dbReference type="InterPro" id="IPR012337">
    <property type="entry name" value="RNaseH-like_sf"/>
</dbReference>
<gene>
    <name evidence="9" type="ORF">EPI10_023965</name>
</gene>
<dbReference type="Pfam" id="PF24626">
    <property type="entry name" value="SH3_Tf2-1"/>
    <property type="match status" value="1"/>
</dbReference>
<dbReference type="Pfam" id="PF17917">
    <property type="entry name" value="RT_RNaseH"/>
    <property type="match status" value="1"/>
</dbReference>
<accession>A0A5B6VWJ9</accession>
<keyword evidence="3" id="KW-0540">Nuclease</keyword>
<evidence type="ECO:0000256" key="4">
    <source>
        <dbReference type="ARBA" id="ARBA00022759"/>
    </source>
</evidence>
<feature type="domain" description="Tf2-1-like SH3-like" evidence="8">
    <location>
        <begin position="314"/>
        <end position="379"/>
    </location>
</feature>